<dbReference type="AlphaFoldDB" id="A0A150WZI7"/>
<dbReference type="PROSITE" id="PS50206">
    <property type="entry name" value="RHODANESE_3"/>
    <property type="match status" value="1"/>
</dbReference>
<accession>A0A150WZI7</accession>
<evidence type="ECO:0000259" key="1">
    <source>
        <dbReference type="PROSITE" id="PS50206"/>
    </source>
</evidence>
<dbReference type="SMART" id="SM00450">
    <property type="entry name" value="RHOD"/>
    <property type="match status" value="1"/>
</dbReference>
<comment type="caution">
    <text evidence="2">The sequence shown here is derived from an EMBL/GenBank/DDBJ whole genome shotgun (WGS) entry which is preliminary data.</text>
</comment>
<proteinExistence type="predicted"/>
<protein>
    <submittedName>
        <fullName evidence="2">NADH oxidase</fullName>
    </submittedName>
</protein>
<dbReference type="SUPFAM" id="SSF52821">
    <property type="entry name" value="Rhodanese/Cell cycle control phosphatase"/>
    <property type="match status" value="1"/>
</dbReference>
<sequence length="100" mass="11318">MENITVQEVKDRLDNGEDFCFIDVREVWEYEEDNIGAQNIPLAEIPHKISDLAELKEAEIVIHCKSGKRASQAQMYLRQQGFGKVINMTGGIDAYRAAGF</sequence>
<dbReference type="STRING" id="333140.AWW68_17955"/>
<dbReference type="InterPro" id="IPR036873">
    <property type="entry name" value="Rhodanese-like_dom_sf"/>
</dbReference>
<dbReference type="InterPro" id="IPR001763">
    <property type="entry name" value="Rhodanese-like_dom"/>
</dbReference>
<gene>
    <name evidence="2" type="ORF">AWW68_17955</name>
</gene>
<evidence type="ECO:0000313" key="2">
    <source>
        <dbReference type="EMBL" id="KYG71898.1"/>
    </source>
</evidence>
<dbReference type="EMBL" id="LRPC01000031">
    <property type="protein sequence ID" value="KYG71898.1"/>
    <property type="molecule type" value="Genomic_DNA"/>
</dbReference>
<name>A0A150WZI7_9BACT</name>
<dbReference type="CDD" id="cd00158">
    <property type="entry name" value="RHOD"/>
    <property type="match status" value="1"/>
</dbReference>
<dbReference type="Pfam" id="PF00581">
    <property type="entry name" value="Rhodanese"/>
    <property type="match status" value="1"/>
</dbReference>
<dbReference type="Gene3D" id="3.40.250.10">
    <property type="entry name" value="Rhodanese-like domain"/>
    <property type="match status" value="1"/>
</dbReference>
<feature type="domain" description="Rhodanese" evidence="1">
    <location>
        <begin position="15"/>
        <end position="99"/>
    </location>
</feature>
<dbReference type="PANTHER" id="PTHR43031:SF1">
    <property type="entry name" value="PYRIDINE NUCLEOTIDE-DISULPHIDE OXIDOREDUCTASE"/>
    <property type="match status" value="1"/>
</dbReference>
<dbReference type="PANTHER" id="PTHR43031">
    <property type="entry name" value="FAD-DEPENDENT OXIDOREDUCTASE"/>
    <property type="match status" value="1"/>
</dbReference>
<organism evidence="2 3">
    <name type="scientific">Roseivirga spongicola</name>
    <dbReference type="NCBI Taxonomy" id="333140"/>
    <lineage>
        <taxon>Bacteria</taxon>
        <taxon>Pseudomonadati</taxon>
        <taxon>Bacteroidota</taxon>
        <taxon>Cytophagia</taxon>
        <taxon>Cytophagales</taxon>
        <taxon>Roseivirgaceae</taxon>
        <taxon>Roseivirga</taxon>
    </lineage>
</organism>
<reference evidence="2 3" key="1">
    <citation type="submission" date="2016-01" db="EMBL/GenBank/DDBJ databases">
        <title>Genome sequencing of Roseivirga spongicola UST030701-084.</title>
        <authorList>
            <person name="Selvaratnam C."/>
            <person name="Thevarajoo S."/>
            <person name="Goh K.M."/>
            <person name="Ee R."/>
            <person name="Chan K.-G."/>
            <person name="Chong C.S."/>
        </authorList>
    </citation>
    <scope>NUCLEOTIDE SEQUENCE [LARGE SCALE GENOMIC DNA]</scope>
    <source>
        <strain evidence="2 3">UST030701-084</strain>
    </source>
</reference>
<dbReference type="InterPro" id="IPR050229">
    <property type="entry name" value="GlpE_sulfurtransferase"/>
</dbReference>
<keyword evidence="3" id="KW-1185">Reference proteome</keyword>
<dbReference type="RefSeq" id="WP_068224982.1">
    <property type="nucleotide sequence ID" value="NZ_CP139724.1"/>
</dbReference>
<evidence type="ECO:0000313" key="3">
    <source>
        <dbReference type="Proteomes" id="UP000075606"/>
    </source>
</evidence>
<dbReference type="OrthoDB" id="9808735at2"/>
<dbReference type="Proteomes" id="UP000075606">
    <property type="component" value="Unassembled WGS sequence"/>
</dbReference>